<protein>
    <submittedName>
        <fullName evidence="1">Uncharacterized protein</fullName>
    </submittedName>
</protein>
<evidence type="ECO:0000313" key="2">
    <source>
        <dbReference type="Proteomes" id="UP001575181"/>
    </source>
</evidence>
<dbReference type="Proteomes" id="UP001575181">
    <property type="component" value="Unassembled WGS sequence"/>
</dbReference>
<organism evidence="1 2">
    <name type="scientific">Thiohalorhabdus methylotrophus</name>
    <dbReference type="NCBI Taxonomy" id="3242694"/>
    <lineage>
        <taxon>Bacteria</taxon>
        <taxon>Pseudomonadati</taxon>
        <taxon>Pseudomonadota</taxon>
        <taxon>Gammaproteobacteria</taxon>
        <taxon>Thiohalorhabdales</taxon>
        <taxon>Thiohalorhabdaceae</taxon>
        <taxon>Thiohalorhabdus</taxon>
    </lineage>
</organism>
<gene>
    <name evidence="1" type="ORF">ACERLL_17015</name>
</gene>
<accession>A0ABV4TYV2</accession>
<dbReference type="RefSeq" id="WP_373657301.1">
    <property type="nucleotide sequence ID" value="NZ_JBGUAW010000015.1"/>
</dbReference>
<comment type="caution">
    <text evidence="1">The sequence shown here is derived from an EMBL/GenBank/DDBJ whole genome shotgun (WGS) entry which is preliminary data.</text>
</comment>
<keyword evidence="2" id="KW-1185">Reference proteome</keyword>
<dbReference type="EMBL" id="JBGUAW010000015">
    <property type="protein sequence ID" value="MFA9462511.1"/>
    <property type="molecule type" value="Genomic_DNA"/>
</dbReference>
<name>A0ABV4TYV2_9GAMM</name>
<evidence type="ECO:0000313" key="1">
    <source>
        <dbReference type="EMBL" id="MFA9462511.1"/>
    </source>
</evidence>
<sequence length="77" mass="9002">MATVNYSVPDEIRNEFNEAFAGENKSAVIARLMQEAVEERRRQERRQTAIEGLLRLREEMPGLTEEEIREARKEGRP</sequence>
<reference evidence="1 2" key="1">
    <citation type="submission" date="2024-08" db="EMBL/GenBank/DDBJ databases">
        <title>Whole-genome sequencing of halo(alkali)philic microorganisms from hypersaline lakes.</title>
        <authorList>
            <person name="Sorokin D.Y."/>
            <person name="Merkel A.Y."/>
            <person name="Messina E."/>
            <person name="Yakimov M."/>
        </authorList>
    </citation>
    <scope>NUCLEOTIDE SEQUENCE [LARGE SCALE GENOMIC DNA]</scope>
    <source>
        <strain evidence="1 2">Cl-TMA</strain>
    </source>
</reference>
<proteinExistence type="predicted"/>